<proteinExistence type="predicted"/>
<evidence type="ECO:0000313" key="1">
    <source>
        <dbReference type="EMBL" id="KAF1918710.1"/>
    </source>
</evidence>
<name>A0A6A5QV66_AMPQU</name>
<accession>A0A6A5QV66</accession>
<gene>
    <name evidence="1" type="ORF">BDU57DRAFT_118556</name>
</gene>
<evidence type="ECO:0000313" key="2">
    <source>
        <dbReference type="Proteomes" id="UP000800096"/>
    </source>
</evidence>
<keyword evidence="2" id="KW-1185">Reference proteome</keyword>
<dbReference type="EMBL" id="ML979133">
    <property type="protein sequence ID" value="KAF1918710.1"/>
    <property type="molecule type" value="Genomic_DNA"/>
</dbReference>
<organism evidence="1 2">
    <name type="scientific">Ampelomyces quisqualis</name>
    <name type="common">Powdery mildew agent</name>
    <dbReference type="NCBI Taxonomy" id="50730"/>
    <lineage>
        <taxon>Eukaryota</taxon>
        <taxon>Fungi</taxon>
        <taxon>Dikarya</taxon>
        <taxon>Ascomycota</taxon>
        <taxon>Pezizomycotina</taxon>
        <taxon>Dothideomycetes</taxon>
        <taxon>Pleosporomycetidae</taxon>
        <taxon>Pleosporales</taxon>
        <taxon>Pleosporineae</taxon>
        <taxon>Phaeosphaeriaceae</taxon>
        <taxon>Ampelomyces</taxon>
    </lineage>
</organism>
<dbReference type="Proteomes" id="UP000800096">
    <property type="component" value="Unassembled WGS sequence"/>
</dbReference>
<dbReference type="AlphaFoldDB" id="A0A6A5QV66"/>
<protein>
    <submittedName>
        <fullName evidence="1">Uncharacterized protein</fullName>
    </submittedName>
</protein>
<reference evidence="1" key="1">
    <citation type="journal article" date="2020" name="Stud. Mycol.">
        <title>101 Dothideomycetes genomes: a test case for predicting lifestyles and emergence of pathogens.</title>
        <authorList>
            <person name="Haridas S."/>
            <person name="Albert R."/>
            <person name="Binder M."/>
            <person name="Bloem J."/>
            <person name="Labutti K."/>
            <person name="Salamov A."/>
            <person name="Andreopoulos B."/>
            <person name="Baker S."/>
            <person name="Barry K."/>
            <person name="Bills G."/>
            <person name="Bluhm B."/>
            <person name="Cannon C."/>
            <person name="Castanera R."/>
            <person name="Culley D."/>
            <person name="Daum C."/>
            <person name="Ezra D."/>
            <person name="Gonzalez J."/>
            <person name="Henrissat B."/>
            <person name="Kuo A."/>
            <person name="Liang C."/>
            <person name="Lipzen A."/>
            <person name="Lutzoni F."/>
            <person name="Magnuson J."/>
            <person name="Mondo S."/>
            <person name="Nolan M."/>
            <person name="Ohm R."/>
            <person name="Pangilinan J."/>
            <person name="Park H.-J."/>
            <person name="Ramirez L."/>
            <person name="Alfaro M."/>
            <person name="Sun H."/>
            <person name="Tritt A."/>
            <person name="Yoshinaga Y."/>
            <person name="Zwiers L.-H."/>
            <person name="Turgeon B."/>
            <person name="Goodwin S."/>
            <person name="Spatafora J."/>
            <person name="Crous P."/>
            <person name="Grigoriev I."/>
        </authorList>
    </citation>
    <scope>NUCLEOTIDE SEQUENCE</scope>
    <source>
        <strain evidence="1">HMLAC05119</strain>
    </source>
</reference>
<sequence length="178" mass="19577">MVVCAALVWPSTQGHHGLGRAGSNVVSARKALVEHYSGCTKHFLMNGRMHTFSSFPSSFPDRCKPCTGFLWHGRCVCVRAKLLCLIGSSKAEGFRYGCFVLGDGYIGLALTLIDLECTASPFIEDHDRTRRMIVSLLLVLVGMVCSAAKTSGRCFLEHRRLPNQNTSNSHVFPSLQSR</sequence>